<dbReference type="AlphaFoldDB" id="A0A9P6TDI3"/>
<name>A0A9P6TDI3_9BASI</name>
<sequence>MLIFNWVEIGWNVVTSDTGILLDQGAKNASSAPFSDMSRGVHNWTTHGKYNARRLGSKVKSKMSGVIARGIEYFEAKGCSRNVLIEVLSKSLSLSLHACRGSVGSEH</sequence>
<organism evidence="1 2">
    <name type="scientific">Cronartium quercuum f. sp. fusiforme G11</name>
    <dbReference type="NCBI Taxonomy" id="708437"/>
    <lineage>
        <taxon>Eukaryota</taxon>
        <taxon>Fungi</taxon>
        <taxon>Dikarya</taxon>
        <taxon>Basidiomycota</taxon>
        <taxon>Pucciniomycotina</taxon>
        <taxon>Pucciniomycetes</taxon>
        <taxon>Pucciniales</taxon>
        <taxon>Coleosporiaceae</taxon>
        <taxon>Cronartium</taxon>
    </lineage>
</organism>
<gene>
    <name evidence="1" type="ORF">CROQUDRAFT_452358</name>
</gene>
<dbReference type="Proteomes" id="UP000886653">
    <property type="component" value="Unassembled WGS sequence"/>
</dbReference>
<comment type="caution">
    <text evidence="1">The sequence shown here is derived from an EMBL/GenBank/DDBJ whole genome shotgun (WGS) entry which is preliminary data.</text>
</comment>
<evidence type="ECO:0000313" key="1">
    <source>
        <dbReference type="EMBL" id="KAG0147789.1"/>
    </source>
</evidence>
<reference evidence="1" key="1">
    <citation type="submission" date="2013-11" db="EMBL/GenBank/DDBJ databases">
        <title>Genome sequence of the fusiform rust pathogen reveals effectors for host alternation and coevolution with pine.</title>
        <authorList>
            <consortium name="DOE Joint Genome Institute"/>
            <person name="Smith K."/>
            <person name="Pendleton A."/>
            <person name="Kubisiak T."/>
            <person name="Anderson C."/>
            <person name="Salamov A."/>
            <person name="Aerts A."/>
            <person name="Riley R."/>
            <person name="Clum A."/>
            <person name="Lindquist E."/>
            <person name="Ence D."/>
            <person name="Campbell M."/>
            <person name="Kronenberg Z."/>
            <person name="Feau N."/>
            <person name="Dhillon B."/>
            <person name="Hamelin R."/>
            <person name="Burleigh J."/>
            <person name="Smith J."/>
            <person name="Yandell M."/>
            <person name="Nelson C."/>
            <person name="Grigoriev I."/>
            <person name="Davis J."/>
        </authorList>
    </citation>
    <scope>NUCLEOTIDE SEQUENCE</scope>
    <source>
        <strain evidence="1">G11</strain>
    </source>
</reference>
<keyword evidence="2" id="KW-1185">Reference proteome</keyword>
<protein>
    <submittedName>
        <fullName evidence="1">Uncharacterized protein</fullName>
    </submittedName>
</protein>
<proteinExistence type="predicted"/>
<evidence type="ECO:0000313" key="2">
    <source>
        <dbReference type="Proteomes" id="UP000886653"/>
    </source>
</evidence>
<accession>A0A9P6TDI3</accession>
<dbReference type="EMBL" id="MU167244">
    <property type="protein sequence ID" value="KAG0147789.1"/>
    <property type="molecule type" value="Genomic_DNA"/>
</dbReference>